<evidence type="ECO:0000256" key="1">
    <source>
        <dbReference type="SAM" id="MobiDB-lite"/>
    </source>
</evidence>
<accession>A0A7J0CLP2</accession>
<protein>
    <submittedName>
        <fullName evidence="2">Uncharacterized protein</fullName>
    </submittedName>
</protein>
<evidence type="ECO:0000313" key="2">
    <source>
        <dbReference type="EMBL" id="GFN03413.1"/>
    </source>
</evidence>
<dbReference type="AlphaFoldDB" id="A0A7J0CLP2"/>
<dbReference type="Proteomes" id="UP000498740">
    <property type="component" value="Unassembled WGS sequence"/>
</dbReference>
<organism evidence="2 3">
    <name type="scientific">Streptomyces microflavus</name>
    <name type="common">Streptomyces lipmanii</name>
    <dbReference type="NCBI Taxonomy" id="1919"/>
    <lineage>
        <taxon>Bacteria</taxon>
        <taxon>Bacillati</taxon>
        <taxon>Actinomycetota</taxon>
        <taxon>Actinomycetes</taxon>
        <taxon>Kitasatosporales</taxon>
        <taxon>Streptomycetaceae</taxon>
        <taxon>Streptomyces</taxon>
    </lineage>
</organism>
<gene>
    <name evidence="2" type="ORF">Smic_19690</name>
</gene>
<evidence type="ECO:0000313" key="3">
    <source>
        <dbReference type="Proteomes" id="UP000498740"/>
    </source>
</evidence>
<dbReference type="EMBL" id="BLWD01000001">
    <property type="protein sequence ID" value="GFN03413.1"/>
    <property type="molecule type" value="Genomic_DNA"/>
</dbReference>
<feature type="region of interest" description="Disordered" evidence="1">
    <location>
        <begin position="1"/>
        <end position="22"/>
    </location>
</feature>
<sequence>MDVREDLPVHMDEPALPGREQQMEHVDGVRGERVARHPVQGVFSQAKETLRALSGVRSDATAAGCVLDMVSMY</sequence>
<comment type="caution">
    <text evidence="2">The sequence shown here is derived from an EMBL/GenBank/DDBJ whole genome shotgun (WGS) entry which is preliminary data.</text>
</comment>
<reference evidence="2 3" key="1">
    <citation type="submission" date="2020-05" db="EMBL/GenBank/DDBJ databases">
        <title>Whole genome shotgun sequence of Streptomyces microflavus NBRC 13062.</title>
        <authorList>
            <person name="Komaki H."/>
            <person name="Tamura T."/>
        </authorList>
    </citation>
    <scope>NUCLEOTIDE SEQUENCE [LARGE SCALE GENOMIC DNA]</scope>
    <source>
        <strain evidence="2 3">NBRC 13062</strain>
    </source>
</reference>
<feature type="compositionally biased region" description="Basic and acidic residues" evidence="1">
    <location>
        <begin position="1"/>
        <end position="13"/>
    </location>
</feature>
<proteinExistence type="predicted"/>
<name>A0A7J0CLP2_STRMI</name>